<dbReference type="SUPFAM" id="SSF50630">
    <property type="entry name" value="Acid proteases"/>
    <property type="match status" value="1"/>
</dbReference>
<feature type="compositionally biased region" description="Polar residues" evidence="1">
    <location>
        <begin position="258"/>
        <end position="273"/>
    </location>
</feature>
<dbReference type="EMBL" id="PDCK01000044">
    <property type="protein sequence ID" value="PRQ25670.1"/>
    <property type="molecule type" value="Genomic_DNA"/>
</dbReference>
<dbReference type="Pfam" id="PF08284">
    <property type="entry name" value="RVP_2"/>
    <property type="match status" value="1"/>
</dbReference>
<feature type="compositionally biased region" description="Polar residues" evidence="1">
    <location>
        <begin position="72"/>
        <end position="93"/>
    </location>
</feature>
<dbReference type="OrthoDB" id="1933597at2759"/>
<feature type="region of interest" description="Disordered" evidence="1">
    <location>
        <begin position="529"/>
        <end position="563"/>
    </location>
</feature>
<evidence type="ECO:0000256" key="1">
    <source>
        <dbReference type="SAM" id="MobiDB-lite"/>
    </source>
</evidence>
<feature type="domain" description="Retrotransposon gag" evidence="2">
    <location>
        <begin position="388"/>
        <end position="476"/>
    </location>
</feature>
<dbReference type="AlphaFoldDB" id="A0A2P6PUQ9"/>
<keyword evidence="4" id="KW-1185">Reference proteome</keyword>
<dbReference type="Gramene" id="PRQ25670">
    <property type="protein sequence ID" value="PRQ25670"/>
    <property type="gene ID" value="RchiOBHm_Chr6g0286171"/>
</dbReference>
<reference evidence="3 4" key="1">
    <citation type="journal article" date="2018" name="Nat. Genet.">
        <title>The Rosa genome provides new insights in the design of modern roses.</title>
        <authorList>
            <person name="Bendahmane M."/>
        </authorList>
    </citation>
    <scope>NUCLEOTIDE SEQUENCE [LARGE SCALE GENOMIC DNA]</scope>
    <source>
        <strain evidence="4">cv. Old Blush</strain>
    </source>
</reference>
<dbReference type="Proteomes" id="UP000238479">
    <property type="component" value="Chromosome 6"/>
</dbReference>
<evidence type="ECO:0000259" key="2">
    <source>
        <dbReference type="Pfam" id="PF03732"/>
    </source>
</evidence>
<feature type="region of interest" description="Disordered" evidence="1">
    <location>
        <begin position="72"/>
        <end position="98"/>
    </location>
</feature>
<feature type="region of interest" description="Disordered" evidence="1">
    <location>
        <begin position="251"/>
        <end position="273"/>
    </location>
</feature>
<dbReference type="CDD" id="cd00303">
    <property type="entry name" value="retropepsin_like"/>
    <property type="match status" value="1"/>
</dbReference>
<dbReference type="InterPro" id="IPR032567">
    <property type="entry name" value="RTL1-rel"/>
</dbReference>
<protein>
    <submittedName>
        <fullName evidence="3">Putative succinate dehydrogenase (Quinone)</fullName>
        <ecNumber evidence="3">1.3.5.1</ecNumber>
    </submittedName>
</protein>
<dbReference type="Gene3D" id="2.40.70.10">
    <property type="entry name" value="Acid Proteases"/>
    <property type="match status" value="1"/>
</dbReference>
<dbReference type="Pfam" id="PF03732">
    <property type="entry name" value="Retrotrans_gag"/>
    <property type="match status" value="1"/>
</dbReference>
<sequence>MGKLKGGGKPPSDDPHVSGELSHLEFELQVHRDETSARLDAMQASLHDSMATTLASFKALLMDEFKQQLSNFTKESSGTQPQSTPLIPSSTAIPQPDGSVKFGSLSSPIDHLVPVPTTEESSSVVVRSEGNFAHLPLVTSSSYSNANDVILYTTNPMTTQAVNMHMNAIAPNYGEKDKGVVPNMLGLKSVGNIYCDIPPQFDTVCHGAPLQFPQSGTACPASHASSLVLQDNNPFVMTYSGPYSITMHHVPSKPPPLSSSHNQSQAKGTSPFISTNALPTMTSPFIGTNALHTMATTTTTHMFHPPPYFSHVSTPFYQPNFPVQMGHPHPQFQNHLFQPPHVDPNLPTMKQMLLEFSVYGGGDPVEWLNKADQYFEFYQIPEDRKLSIATMHLTDKAYDRWYMFRHEFPNTWQGLADLLMREFSGYNRSKYQAALVRMNQTGSVELYKEQFTKLSRRCPGFPPEVLLSCFIGGLKEDIRVDVQAQKPRSLYEACELARVYETRNEGHRNSLKGCHSHSTHKATVTPYSPNAHKSTSINHQAKSTGPVFTSRAGHTSSGSRKLSEAEYEARRARNQCFFCEEPYKPRQNCRKKGQLMVMEIVPAESELADPTDDTQLLEVPPIIDLDEPLIRLQVMGDNHSKAATMQVKGRFHGRTVHVLINSGATHNFIHPHLLRGTKVHVHHLPPLNVILASGAKMKTQGEATIDLQLQQFQFTDEFYILPVTGCEIVLGAGWLRSLGDILWNFDTMRMRFTVNGSEFQLQGETITEATVINCKAMTRLLRKEKEAMLVQVQPILQSQEVLVQDPQIQALIHKYEELFTTPSTLPPTRTQDHRIELLPNTSPVSVRPYRYPHFQKT</sequence>
<dbReference type="InterPro" id="IPR021109">
    <property type="entry name" value="Peptidase_aspartic_dom_sf"/>
</dbReference>
<feature type="compositionally biased region" description="Polar residues" evidence="1">
    <location>
        <begin position="529"/>
        <end position="560"/>
    </location>
</feature>
<dbReference type="GO" id="GO:0008177">
    <property type="term" value="F:succinate dehydrogenase (quinone) activity"/>
    <property type="evidence" value="ECO:0007669"/>
    <property type="project" value="UniProtKB-EC"/>
</dbReference>
<evidence type="ECO:0000313" key="3">
    <source>
        <dbReference type="EMBL" id="PRQ25670.1"/>
    </source>
</evidence>
<organism evidence="3 4">
    <name type="scientific">Rosa chinensis</name>
    <name type="common">China rose</name>
    <dbReference type="NCBI Taxonomy" id="74649"/>
    <lineage>
        <taxon>Eukaryota</taxon>
        <taxon>Viridiplantae</taxon>
        <taxon>Streptophyta</taxon>
        <taxon>Embryophyta</taxon>
        <taxon>Tracheophyta</taxon>
        <taxon>Spermatophyta</taxon>
        <taxon>Magnoliopsida</taxon>
        <taxon>eudicotyledons</taxon>
        <taxon>Gunneridae</taxon>
        <taxon>Pentapetalae</taxon>
        <taxon>rosids</taxon>
        <taxon>fabids</taxon>
        <taxon>Rosales</taxon>
        <taxon>Rosaceae</taxon>
        <taxon>Rosoideae</taxon>
        <taxon>Rosoideae incertae sedis</taxon>
        <taxon>Rosa</taxon>
    </lineage>
</organism>
<accession>A0A2P6PUQ9</accession>
<keyword evidence="3" id="KW-0560">Oxidoreductase</keyword>
<proteinExistence type="predicted"/>
<name>A0A2P6PUQ9_ROSCH</name>
<gene>
    <name evidence="3" type="ORF">RchiOBHm_Chr6g0286171</name>
</gene>
<dbReference type="EC" id="1.3.5.1" evidence="3"/>
<feature type="region of interest" description="Disordered" evidence="1">
    <location>
        <begin position="1"/>
        <end position="22"/>
    </location>
</feature>
<dbReference type="OMA" id="ATVINCK"/>
<dbReference type="PANTHER" id="PTHR15503:SF22">
    <property type="entry name" value="TRANSPOSON TY3-I GAG POLYPROTEIN"/>
    <property type="match status" value="1"/>
</dbReference>
<comment type="caution">
    <text evidence="3">The sequence shown here is derived from an EMBL/GenBank/DDBJ whole genome shotgun (WGS) entry which is preliminary data.</text>
</comment>
<evidence type="ECO:0000313" key="4">
    <source>
        <dbReference type="Proteomes" id="UP000238479"/>
    </source>
</evidence>
<dbReference type="InterPro" id="IPR005162">
    <property type="entry name" value="Retrotrans_gag_dom"/>
</dbReference>
<dbReference type="PANTHER" id="PTHR15503">
    <property type="entry name" value="LDOC1 RELATED"/>
    <property type="match status" value="1"/>
</dbReference>
<feature type="compositionally biased region" description="Basic and acidic residues" evidence="1">
    <location>
        <begin position="11"/>
        <end position="22"/>
    </location>
</feature>